<dbReference type="AlphaFoldDB" id="A0AAE3W0C5"/>
<name>A0AAE3W0C5_9ACTN</name>
<evidence type="ECO:0000259" key="1">
    <source>
        <dbReference type="Pfam" id="PF00535"/>
    </source>
</evidence>
<accession>A0AAE3W0C5</accession>
<organism evidence="2 3">
    <name type="scientific">Catenuloplanes indicus</name>
    <dbReference type="NCBI Taxonomy" id="137267"/>
    <lineage>
        <taxon>Bacteria</taxon>
        <taxon>Bacillati</taxon>
        <taxon>Actinomycetota</taxon>
        <taxon>Actinomycetes</taxon>
        <taxon>Micromonosporales</taxon>
        <taxon>Micromonosporaceae</taxon>
        <taxon>Catenuloplanes</taxon>
    </lineage>
</organism>
<dbReference type="PANTHER" id="PTHR43685:SF2">
    <property type="entry name" value="GLYCOSYLTRANSFERASE 2-LIKE DOMAIN-CONTAINING PROTEIN"/>
    <property type="match status" value="1"/>
</dbReference>
<sequence length="306" mass="33762">MTSWPTVGVVIPTRSRPELVRKAVDSVRAQDYPGKIRIIVVFDGTEPDFSLAAPGGPPVLMLANWRTPGLAGTRNTGITALDTELVAFLDDDDQWLPAKLRKQVAALLTEPQAEFVTCGMQVEFDGRRNARLAGRDRVTVQELARSRMAMLHSSSFLIRREALIGKHGFGLVAEDAPGSQNEDWDLLLRAARRSPIVHVDEPLVQVLWGRSSHYAYEYGTKISSLRWMMARHPEIAGCAPGAARVYGQLACWSAATGNRPDAWRWTKEAVRANWREPRAAIALAAMTGAVKVENVLATLHRHGRGI</sequence>
<proteinExistence type="predicted"/>
<gene>
    <name evidence="2" type="ORF">J2S42_003713</name>
</gene>
<protein>
    <submittedName>
        <fullName evidence="2">Glycosyltransferase involved in cell wall biosynthesis</fullName>
    </submittedName>
</protein>
<dbReference type="InterPro" id="IPR001173">
    <property type="entry name" value="Glyco_trans_2-like"/>
</dbReference>
<dbReference type="CDD" id="cd00761">
    <property type="entry name" value="Glyco_tranf_GTA_type"/>
    <property type="match status" value="1"/>
</dbReference>
<evidence type="ECO:0000313" key="3">
    <source>
        <dbReference type="Proteomes" id="UP001240236"/>
    </source>
</evidence>
<feature type="domain" description="Glycosyltransferase 2-like" evidence="1">
    <location>
        <begin position="9"/>
        <end position="163"/>
    </location>
</feature>
<keyword evidence="3" id="KW-1185">Reference proteome</keyword>
<reference evidence="2 3" key="1">
    <citation type="submission" date="2023-07" db="EMBL/GenBank/DDBJ databases">
        <title>Sequencing the genomes of 1000 actinobacteria strains.</title>
        <authorList>
            <person name="Klenk H.-P."/>
        </authorList>
    </citation>
    <scope>NUCLEOTIDE SEQUENCE [LARGE SCALE GENOMIC DNA]</scope>
    <source>
        <strain evidence="2 3">DSM 44709</strain>
    </source>
</reference>
<dbReference type="SUPFAM" id="SSF53448">
    <property type="entry name" value="Nucleotide-diphospho-sugar transferases"/>
    <property type="match status" value="1"/>
</dbReference>
<dbReference type="InterPro" id="IPR029044">
    <property type="entry name" value="Nucleotide-diphossugar_trans"/>
</dbReference>
<dbReference type="PANTHER" id="PTHR43685">
    <property type="entry name" value="GLYCOSYLTRANSFERASE"/>
    <property type="match status" value="1"/>
</dbReference>
<evidence type="ECO:0000313" key="2">
    <source>
        <dbReference type="EMBL" id="MDQ0367044.1"/>
    </source>
</evidence>
<dbReference type="Pfam" id="PF00535">
    <property type="entry name" value="Glycos_transf_2"/>
    <property type="match status" value="1"/>
</dbReference>
<dbReference type="EMBL" id="JAUSUZ010000001">
    <property type="protein sequence ID" value="MDQ0367044.1"/>
    <property type="molecule type" value="Genomic_DNA"/>
</dbReference>
<dbReference type="InterPro" id="IPR050834">
    <property type="entry name" value="Glycosyltransf_2"/>
</dbReference>
<dbReference type="RefSeq" id="WP_307240826.1">
    <property type="nucleotide sequence ID" value="NZ_JAUSUZ010000001.1"/>
</dbReference>
<dbReference type="Proteomes" id="UP001240236">
    <property type="component" value="Unassembled WGS sequence"/>
</dbReference>
<dbReference type="Gene3D" id="3.90.550.10">
    <property type="entry name" value="Spore Coat Polysaccharide Biosynthesis Protein SpsA, Chain A"/>
    <property type="match status" value="1"/>
</dbReference>
<comment type="caution">
    <text evidence="2">The sequence shown here is derived from an EMBL/GenBank/DDBJ whole genome shotgun (WGS) entry which is preliminary data.</text>
</comment>